<dbReference type="InterPro" id="IPR029058">
    <property type="entry name" value="AB_hydrolase_fold"/>
</dbReference>
<evidence type="ECO:0000313" key="3">
    <source>
        <dbReference type="Proteomes" id="UP000197290"/>
    </source>
</evidence>
<dbReference type="SUPFAM" id="SSF53474">
    <property type="entry name" value="alpha/beta-Hydrolases"/>
    <property type="match status" value="1"/>
</dbReference>
<protein>
    <recommendedName>
        <fullName evidence="4">DUF3089 domain-containing protein</fullName>
    </recommendedName>
</protein>
<dbReference type="EMBL" id="NBBI01000001">
    <property type="protein sequence ID" value="OWK33921.1"/>
    <property type="molecule type" value="Genomic_DNA"/>
</dbReference>
<organism evidence="2 3">
    <name type="scientific">Sphingomonas dokdonensis</name>
    <dbReference type="NCBI Taxonomy" id="344880"/>
    <lineage>
        <taxon>Bacteria</taxon>
        <taxon>Pseudomonadati</taxon>
        <taxon>Pseudomonadota</taxon>
        <taxon>Alphaproteobacteria</taxon>
        <taxon>Sphingomonadales</taxon>
        <taxon>Sphingomonadaceae</taxon>
        <taxon>Sphingomonas</taxon>
    </lineage>
</organism>
<keyword evidence="1" id="KW-0472">Membrane</keyword>
<dbReference type="Pfam" id="PF11288">
    <property type="entry name" value="DUF3089"/>
    <property type="match status" value="1"/>
</dbReference>
<evidence type="ECO:0000313" key="2">
    <source>
        <dbReference type="EMBL" id="OWK33921.1"/>
    </source>
</evidence>
<evidence type="ECO:0000256" key="1">
    <source>
        <dbReference type="SAM" id="Phobius"/>
    </source>
</evidence>
<gene>
    <name evidence="2" type="ORF">SPDO_08100</name>
</gene>
<sequence>MARKFLYVIAFLIALVIAGAVVYRIWGNDLIRWTFVPDRPFEPQGGVGENVYDRADMWLARPDIGGNPALWTPVGYQPRQSPGGPAVFFIHPTSYLSGDHWNAPLDNKDANDRAALFLRGQASVFNEVGEIWAPRYRQATFGSFLTDAADAQRALDLAYGDIQVAFAAFLRQIDGDRPIILAGHSQGALHLTRLLKDKVAGTPLAARIVAAYVVGWPVSRDRDLAALGLPACARADQRGCILSWESFAEPADPSLVIDNYDRSTGFDGKSRKDTKLVCTNPLTGTLDATAPASANKGTLFPAADLGSAEIKPGQVPARCDARGLLLIGAGPDVGPYVLPGNNYHVYDYSLFWANVRADAARRVAAR</sequence>
<evidence type="ECO:0008006" key="4">
    <source>
        <dbReference type="Google" id="ProtNLM"/>
    </source>
</evidence>
<name>A0A245ZW01_9SPHN</name>
<comment type="caution">
    <text evidence="2">The sequence shown here is derived from an EMBL/GenBank/DDBJ whole genome shotgun (WGS) entry which is preliminary data.</text>
</comment>
<dbReference type="AlphaFoldDB" id="A0A245ZW01"/>
<feature type="transmembrane region" description="Helical" evidence="1">
    <location>
        <begin position="5"/>
        <end position="26"/>
    </location>
</feature>
<keyword evidence="1" id="KW-0812">Transmembrane</keyword>
<dbReference type="RefSeq" id="WP_088366107.1">
    <property type="nucleotide sequence ID" value="NZ_NBBI01000001.1"/>
</dbReference>
<proteinExistence type="predicted"/>
<keyword evidence="1" id="KW-1133">Transmembrane helix</keyword>
<dbReference type="InterPro" id="IPR021440">
    <property type="entry name" value="DUF3089"/>
</dbReference>
<dbReference type="OrthoDB" id="9794645at2"/>
<dbReference type="Proteomes" id="UP000197290">
    <property type="component" value="Unassembled WGS sequence"/>
</dbReference>
<accession>A0A245ZW01</accession>
<keyword evidence="3" id="KW-1185">Reference proteome</keyword>
<dbReference type="Gene3D" id="3.40.50.1820">
    <property type="entry name" value="alpha/beta hydrolase"/>
    <property type="match status" value="1"/>
</dbReference>
<reference evidence="2 3" key="1">
    <citation type="submission" date="2017-03" db="EMBL/GenBank/DDBJ databases">
        <title>Genome sequence of Sphingomonas dokdonensis DSM 21029.</title>
        <authorList>
            <person name="Poehlein A."/>
            <person name="Wuebbeler J.H."/>
            <person name="Steinbuechel A."/>
            <person name="Daniel R."/>
        </authorList>
    </citation>
    <scope>NUCLEOTIDE SEQUENCE [LARGE SCALE GENOMIC DNA]</scope>
    <source>
        <strain evidence="2 3">DSM 21029</strain>
    </source>
</reference>